<dbReference type="InterPro" id="IPR043131">
    <property type="entry name" value="BCAT-like_N"/>
</dbReference>
<evidence type="ECO:0000256" key="8">
    <source>
        <dbReference type="RuleBase" id="RU004516"/>
    </source>
</evidence>
<dbReference type="InterPro" id="IPR001544">
    <property type="entry name" value="Aminotrans_IV"/>
</dbReference>
<keyword evidence="3 9" id="KW-0032">Aminotransferase</keyword>
<dbReference type="InterPro" id="IPR018300">
    <property type="entry name" value="Aminotrans_IV_CS"/>
</dbReference>
<dbReference type="PANTHER" id="PTHR42825:SF10">
    <property type="entry name" value="BRANCHED-CHAIN-AMINO-ACID AMINOTRANSFERASE"/>
    <property type="match status" value="1"/>
</dbReference>
<dbReference type="EMBL" id="JAIQCV010000010">
    <property type="protein sequence ID" value="KAH1057718.1"/>
    <property type="molecule type" value="Genomic_DNA"/>
</dbReference>
<dbReference type="GO" id="GO:0009082">
    <property type="term" value="P:branched-chain amino acid biosynthetic process"/>
    <property type="evidence" value="ECO:0007669"/>
    <property type="project" value="UniProtKB-KW"/>
</dbReference>
<evidence type="ECO:0000256" key="7">
    <source>
        <dbReference type="RuleBase" id="RU004106"/>
    </source>
</evidence>
<keyword evidence="5 8" id="KW-0663">Pyridoxal phosphate</keyword>
<dbReference type="GO" id="GO:0009507">
    <property type="term" value="C:chloroplast"/>
    <property type="evidence" value="ECO:0007669"/>
    <property type="project" value="TreeGrafter"/>
</dbReference>
<evidence type="ECO:0000256" key="9">
    <source>
        <dbReference type="RuleBase" id="RU004517"/>
    </source>
</evidence>
<evidence type="ECO:0000313" key="11">
    <source>
        <dbReference type="Proteomes" id="UP000828251"/>
    </source>
</evidence>
<dbReference type="CDD" id="cd01557">
    <property type="entry name" value="BCAT_beta_family"/>
    <property type="match status" value="1"/>
</dbReference>
<dbReference type="GO" id="GO:0004084">
    <property type="term" value="F:branched-chain-amino-acid transaminase activity"/>
    <property type="evidence" value="ECO:0007669"/>
    <property type="project" value="UniProtKB-EC"/>
</dbReference>
<dbReference type="EC" id="2.6.1.42" evidence="9"/>
<dbReference type="InterPro" id="IPR005786">
    <property type="entry name" value="B_amino_transII"/>
</dbReference>
<evidence type="ECO:0000256" key="4">
    <source>
        <dbReference type="ARBA" id="ARBA00022679"/>
    </source>
</evidence>
<comment type="catalytic activity">
    <reaction evidence="9">
        <text>L-leucine + 2-oxoglutarate = 4-methyl-2-oxopentanoate + L-glutamate</text>
        <dbReference type="Rhea" id="RHEA:18321"/>
        <dbReference type="ChEBI" id="CHEBI:16810"/>
        <dbReference type="ChEBI" id="CHEBI:17865"/>
        <dbReference type="ChEBI" id="CHEBI:29985"/>
        <dbReference type="ChEBI" id="CHEBI:57427"/>
        <dbReference type="EC" id="2.6.1.42"/>
    </reaction>
</comment>
<evidence type="ECO:0000256" key="3">
    <source>
        <dbReference type="ARBA" id="ARBA00022576"/>
    </source>
</evidence>
<dbReference type="SUPFAM" id="SSF56752">
    <property type="entry name" value="D-aminoacid aminotransferase-like PLP-dependent enzymes"/>
    <property type="match status" value="1"/>
</dbReference>
<evidence type="ECO:0000313" key="10">
    <source>
        <dbReference type="EMBL" id="KAH1057718.1"/>
    </source>
</evidence>
<evidence type="ECO:0000256" key="6">
    <source>
        <dbReference type="PIRSR" id="PIRSR006468-1"/>
    </source>
</evidence>
<comment type="catalytic activity">
    <reaction evidence="9">
        <text>L-valine + 2-oxoglutarate = 3-methyl-2-oxobutanoate + L-glutamate</text>
        <dbReference type="Rhea" id="RHEA:24813"/>
        <dbReference type="ChEBI" id="CHEBI:11851"/>
        <dbReference type="ChEBI" id="CHEBI:16810"/>
        <dbReference type="ChEBI" id="CHEBI:29985"/>
        <dbReference type="ChEBI" id="CHEBI:57762"/>
        <dbReference type="EC" id="2.6.1.42"/>
    </reaction>
</comment>
<gene>
    <name evidence="10" type="ORF">J1N35_035783</name>
</gene>
<organism evidence="10 11">
    <name type="scientific">Gossypium stocksii</name>
    <dbReference type="NCBI Taxonomy" id="47602"/>
    <lineage>
        <taxon>Eukaryota</taxon>
        <taxon>Viridiplantae</taxon>
        <taxon>Streptophyta</taxon>
        <taxon>Embryophyta</taxon>
        <taxon>Tracheophyta</taxon>
        <taxon>Spermatophyta</taxon>
        <taxon>Magnoliopsida</taxon>
        <taxon>eudicotyledons</taxon>
        <taxon>Gunneridae</taxon>
        <taxon>Pentapetalae</taxon>
        <taxon>rosids</taxon>
        <taxon>malvids</taxon>
        <taxon>Malvales</taxon>
        <taxon>Malvaceae</taxon>
        <taxon>Malvoideae</taxon>
        <taxon>Gossypium</taxon>
    </lineage>
</organism>
<comment type="similarity">
    <text evidence="2 7">Belongs to the class-IV pyridoxal-phosphate-dependent aminotransferase family.</text>
</comment>
<proteinExistence type="inferred from homology"/>
<dbReference type="PANTHER" id="PTHR42825">
    <property type="entry name" value="AMINO ACID AMINOTRANSFERASE"/>
    <property type="match status" value="1"/>
</dbReference>
<dbReference type="Pfam" id="PF01063">
    <property type="entry name" value="Aminotran_4"/>
    <property type="match status" value="1"/>
</dbReference>
<dbReference type="FunFam" id="3.20.10.10:FF:000003">
    <property type="entry name" value="Branched-chain-amino-acid aminotransferase"/>
    <property type="match status" value="1"/>
</dbReference>
<dbReference type="NCBIfam" id="NF009897">
    <property type="entry name" value="PRK13357.1"/>
    <property type="match status" value="1"/>
</dbReference>
<dbReference type="InterPro" id="IPR033939">
    <property type="entry name" value="BCAT_family"/>
</dbReference>
<keyword evidence="11" id="KW-1185">Reference proteome</keyword>
<dbReference type="PIRSF" id="PIRSF006468">
    <property type="entry name" value="BCAT1"/>
    <property type="match status" value="1"/>
</dbReference>
<comment type="caution">
    <text evidence="10">The sequence shown here is derived from an EMBL/GenBank/DDBJ whole genome shotgun (WGS) entry which is preliminary data.</text>
</comment>
<keyword evidence="9" id="KW-0100">Branched-chain amino acid biosynthesis</keyword>
<accession>A0A9D3UUP7</accession>
<dbReference type="GO" id="GO:0008652">
    <property type="term" value="P:amino acid biosynthetic process"/>
    <property type="evidence" value="ECO:0007669"/>
    <property type="project" value="UniProtKB-KW"/>
</dbReference>
<dbReference type="Gene3D" id="3.20.10.10">
    <property type="entry name" value="D-amino Acid Aminotransferase, subunit A, domain 2"/>
    <property type="match status" value="1"/>
</dbReference>
<protein>
    <recommendedName>
        <fullName evidence="9">Branched-chain-amino-acid aminotransferase</fullName>
        <ecNumber evidence="9">2.6.1.42</ecNumber>
    </recommendedName>
</protein>
<dbReference type="OrthoDB" id="409992at2759"/>
<dbReference type="NCBIfam" id="TIGR01123">
    <property type="entry name" value="ilvE_II"/>
    <property type="match status" value="1"/>
</dbReference>
<dbReference type="InterPro" id="IPR036038">
    <property type="entry name" value="Aminotransferase-like"/>
</dbReference>
<evidence type="ECO:0000256" key="1">
    <source>
        <dbReference type="ARBA" id="ARBA00001933"/>
    </source>
</evidence>
<dbReference type="Gene3D" id="3.30.470.10">
    <property type="match status" value="1"/>
</dbReference>
<name>A0A9D3UUP7_9ROSI</name>
<keyword evidence="4 9" id="KW-0808">Transferase</keyword>
<sequence>MFNVQLSFTDTTIFQFSSSFMGQHRLQLAATSSHGWLRATPSDAHSETSVDKRWDSLAFNPVKTDYIYVMKSCKDGSFSNGGLRHYGNIEISPSAAVLNYGQGIIEGLKAYKNKNGSIILFRVEENGLRMRVGADRMCMPAPTVEQFVEAVTSTVLANERWVPPNKGFLHVRPLLMGNGPVLSLTPASEFIFLIYVTPVRNYFEGGLKPINVVVENDIHRATLGGVGNIKAIGNYAGIMKAQANAKANGFSDVLYLDSIHNRYLEEVSTANVFVVKDNTISTPVLGGTILPGITRKSIIEIAHSQGFKVEERLVPVQELFDADEVFCCGNAVCVLPVGSITLNGKRVDYGESGFEVSQQLFSALANIQMGLIEDKMGWTILLN</sequence>
<evidence type="ECO:0000256" key="2">
    <source>
        <dbReference type="ARBA" id="ARBA00009320"/>
    </source>
</evidence>
<dbReference type="InterPro" id="IPR043132">
    <property type="entry name" value="BCAT-like_C"/>
</dbReference>
<evidence type="ECO:0000256" key="5">
    <source>
        <dbReference type="ARBA" id="ARBA00022898"/>
    </source>
</evidence>
<comment type="cofactor">
    <cofactor evidence="1 8">
        <name>pyridoxal 5'-phosphate</name>
        <dbReference type="ChEBI" id="CHEBI:597326"/>
    </cofactor>
</comment>
<dbReference type="PROSITE" id="PS00770">
    <property type="entry name" value="AA_TRANSFER_CLASS_4"/>
    <property type="match status" value="1"/>
</dbReference>
<reference evidence="10 11" key="1">
    <citation type="journal article" date="2021" name="Plant Biotechnol. J.">
        <title>Multi-omics assisted identification of the key and species-specific regulatory components of drought-tolerant mechanisms in Gossypium stocksii.</title>
        <authorList>
            <person name="Yu D."/>
            <person name="Ke L."/>
            <person name="Zhang D."/>
            <person name="Wu Y."/>
            <person name="Sun Y."/>
            <person name="Mei J."/>
            <person name="Sun J."/>
            <person name="Sun Y."/>
        </authorList>
    </citation>
    <scope>NUCLEOTIDE SEQUENCE [LARGE SCALE GENOMIC DNA]</scope>
    <source>
        <strain evidence="11">cv. E1</strain>
        <tissue evidence="10">Leaf</tissue>
    </source>
</reference>
<comment type="catalytic activity">
    <reaction evidence="9">
        <text>L-isoleucine + 2-oxoglutarate = (S)-3-methyl-2-oxopentanoate + L-glutamate</text>
        <dbReference type="Rhea" id="RHEA:24801"/>
        <dbReference type="ChEBI" id="CHEBI:16810"/>
        <dbReference type="ChEBI" id="CHEBI:29985"/>
        <dbReference type="ChEBI" id="CHEBI:35146"/>
        <dbReference type="ChEBI" id="CHEBI:58045"/>
        <dbReference type="EC" id="2.6.1.42"/>
    </reaction>
</comment>
<keyword evidence="9" id="KW-0028">Amino-acid biosynthesis</keyword>
<dbReference type="AlphaFoldDB" id="A0A9D3UUP7"/>
<dbReference type="Proteomes" id="UP000828251">
    <property type="component" value="Unassembled WGS sequence"/>
</dbReference>
<feature type="modified residue" description="N6-(pyridoxal phosphate)lysine" evidence="6">
    <location>
        <position position="230"/>
    </location>
</feature>